<dbReference type="InterPro" id="IPR025650">
    <property type="entry name" value="Alkyl-DHAP_Synthase"/>
</dbReference>
<evidence type="ECO:0008006" key="11">
    <source>
        <dbReference type="Google" id="ProtNLM"/>
    </source>
</evidence>
<feature type="binding site" evidence="5">
    <location>
        <begin position="42"/>
        <end position="45"/>
    </location>
    <ligand>
        <name>FAD</name>
        <dbReference type="ChEBI" id="CHEBI:57692"/>
    </ligand>
</feature>
<keyword evidence="2" id="KW-0285">Flavoprotein</keyword>
<evidence type="ECO:0000256" key="5">
    <source>
        <dbReference type="PIRSR" id="PIRSR625650-3"/>
    </source>
</evidence>
<dbReference type="Proteomes" id="UP000177676">
    <property type="component" value="Unassembled WGS sequence"/>
</dbReference>
<dbReference type="InterPro" id="IPR006094">
    <property type="entry name" value="Oxid_FAD_bind_N"/>
</dbReference>
<dbReference type="GO" id="GO:0050660">
    <property type="term" value="F:flavin adenine dinucleotide binding"/>
    <property type="evidence" value="ECO:0007669"/>
    <property type="project" value="InterPro"/>
</dbReference>
<dbReference type="PANTHER" id="PTHR46568">
    <property type="entry name" value="ALKYLDIHYDROXYACETONEPHOSPHATE SYNTHASE, PEROXISOMAL"/>
    <property type="match status" value="1"/>
</dbReference>
<protein>
    <recommendedName>
        <fullName evidence="11">FAD-binding PCMH-type domain-containing protein</fullName>
    </recommendedName>
</protein>
<dbReference type="Pfam" id="PF02913">
    <property type="entry name" value="FAD-oxidase_C"/>
    <property type="match status" value="1"/>
</dbReference>
<dbReference type="PANTHER" id="PTHR46568:SF1">
    <property type="entry name" value="ALKYLDIHYDROXYACETONEPHOSPHATE SYNTHASE, PEROXISOMAL"/>
    <property type="match status" value="1"/>
</dbReference>
<dbReference type="AlphaFoldDB" id="A0A1F8H3C1"/>
<dbReference type="SUPFAM" id="SSF56176">
    <property type="entry name" value="FAD-binding/transporter-associated domain-like"/>
    <property type="match status" value="1"/>
</dbReference>
<dbReference type="EMBL" id="MGKS01000021">
    <property type="protein sequence ID" value="OGN32071.1"/>
    <property type="molecule type" value="Genomic_DNA"/>
</dbReference>
<proteinExistence type="inferred from homology"/>
<dbReference type="InterPro" id="IPR036318">
    <property type="entry name" value="FAD-bd_PCMH-like_sf"/>
</dbReference>
<dbReference type="Gene3D" id="3.40.462.40">
    <property type="entry name" value="FAD-linked oxidase, cap domain/gating helix"/>
    <property type="match status" value="1"/>
</dbReference>
<feature type="site" description="Important for enzyme activity" evidence="6">
    <location>
        <position position="139"/>
    </location>
</feature>
<evidence type="ECO:0000259" key="7">
    <source>
        <dbReference type="Pfam" id="PF01565"/>
    </source>
</evidence>
<dbReference type="GO" id="GO:0008610">
    <property type="term" value="P:lipid biosynthetic process"/>
    <property type="evidence" value="ECO:0007669"/>
    <property type="project" value="InterPro"/>
</dbReference>
<dbReference type="Pfam" id="PF01565">
    <property type="entry name" value="FAD_binding_4"/>
    <property type="match status" value="1"/>
</dbReference>
<keyword evidence="3 5" id="KW-0274">FAD</keyword>
<evidence type="ECO:0000259" key="8">
    <source>
        <dbReference type="Pfam" id="PF02913"/>
    </source>
</evidence>
<dbReference type="InterPro" id="IPR016164">
    <property type="entry name" value="FAD-linked_Oxase-like_C"/>
</dbReference>
<feature type="binding site" evidence="5">
    <location>
        <begin position="86"/>
        <end position="92"/>
    </location>
    <ligand>
        <name>FAD</name>
        <dbReference type="ChEBI" id="CHEBI:57692"/>
    </ligand>
</feature>
<organism evidence="9 10">
    <name type="scientific">Candidatus Yanofskybacteria bacterium RIFCSPLOWO2_02_FULL_43_10b</name>
    <dbReference type="NCBI Taxonomy" id="1802704"/>
    <lineage>
        <taxon>Bacteria</taxon>
        <taxon>Candidatus Yanofskyibacteriota</taxon>
    </lineage>
</organism>
<accession>A0A1F8H3C1</accession>
<evidence type="ECO:0000256" key="6">
    <source>
        <dbReference type="PIRSR" id="PIRSR625650-4"/>
    </source>
</evidence>
<feature type="domain" description="FAD-binding oxidoreductase/transferase type 4 C-terminal" evidence="8">
    <location>
        <begin position="195"/>
        <end position="385"/>
    </location>
</feature>
<evidence type="ECO:0000313" key="10">
    <source>
        <dbReference type="Proteomes" id="UP000177676"/>
    </source>
</evidence>
<evidence type="ECO:0000256" key="2">
    <source>
        <dbReference type="ARBA" id="ARBA00022630"/>
    </source>
</evidence>
<dbReference type="SUPFAM" id="SSF55103">
    <property type="entry name" value="FAD-linked oxidases, C-terminal domain"/>
    <property type="match status" value="1"/>
</dbReference>
<feature type="domain" description="FAD linked oxidase N-terminal" evidence="7">
    <location>
        <begin position="2"/>
        <end position="74"/>
    </location>
</feature>
<comment type="cofactor">
    <cofactor evidence="5">
        <name>FAD</name>
        <dbReference type="ChEBI" id="CHEBI:57692"/>
    </cofactor>
</comment>
<comment type="caution">
    <text evidence="9">The sequence shown here is derived from an EMBL/GenBank/DDBJ whole genome shotgun (WGS) entry which is preliminary data.</text>
</comment>
<dbReference type="InterPro" id="IPR004113">
    <property type="entry name" value="FAD-bd_oxidored_4_C"/>
</dbReference>
<dbReference type="GO" id="GO:0008609">
    <property type="term" value="F:alkylglycerone-phosphate synthase activity"/>
    <property type="evidence" value="ECO:0007669"/>
    <property type="project" value="InterPro"/>
</dbReference>
<feature type="active site" description="Proton donor/acceptor" evidence="4">
    <location>
        <position position="307"/>
    </location>
</feature>
<sequence length="388" mass="44386">MVMAEAGVFGDRLDNFLKTHELTCGHYPASLSISTVGGWVSTKASGQYSLYFGNIENIVEAVEGINGRAEMVHLEGKELKKVLRMEGTTLVIVRVWLKVVSIPTHNLFQSFQFNHSDDLERFLTDLPDWRNRLNLTGVRLYSVRAYDYLDFNFISKPHRHDSTKPRWLEKVTFLAEKQISRFGQTLEKIVATLEKRNSAPWTCLTCLASDDHQALTEGAAKIEQAAKSCNGQTADPALARTWHENRFKLNYEKITKRFQSGLVVDTFDCRPYWHKLAESYRLIRHKFFQYGLVGAHFGIDLDQPYIYFTFAFPGKKEKYDQICQEILELCVRNSTFTTHHHGIGKAKRGTADALASYAYGVVWLKDIALSAKKELDPENIFNPANIFK</sequence>
<evidence type="ECO:0000256" key="1">
    <source>
        <dbReference type="ARBA" id="ARBA00008000"/>
    </source>
</evidence>
<evidence type="ECO:0000256" key="3">
    <source>
        <dbReference type="ARBA" id="ARBA00022827"/>
    </source>
</evidence>
<comment type="similarity">
    <text evidence="1">Belongs to the FAD-binding oxidoreductase/transferase type 4 family.</text>
</comment>
<evidence type="ECO:0000256" key="4">
    <source>
        <dbReference type="PIRSR" id="PIRSR625650-1"/>
    </source>
</evidence>
<name>A0A1F8H3C1_9BACT</name>
<gene>
    <name evidence="9" type="ORF">A3I92_00055</name>
</gene>
<evidence type="ECO:0000313" key="9">
    <source>
        <dbReference type="EMBL" id="OGN32071.1"/>
    </source>
</evidence>
<reference evidence="9 10" key="1">
    <citation type="journal article" date="2016" name="Nat. Commun.">
        <title>Thousands of microbial genomes shed light on interconnected biogeochemical processes in an aquifer system.</title>
        <authorList>
            <person name="Anantharaman K."/>
            <person name="Brown C.T."/>
            <person name="Hug L.A."/>
            <person name="Sharon I."/>
            <person name="Castelle C.J."/>
            <person name="Probst A.J."/>
            <person name="Thomas B.C."/>
            <person name="Singh A."/>
            <person name="Wilkins M.J."/>
            <person name="Karaoz U."/>
            <person name="Brodie E.L."/>
            <person name="Williams K.H."/>
            <person name="Hubbard S.S."/>
            <person name="Banfield J.F."/>
        </authorList>
    </citation>
    <scope>NUCLEOTIDE SEQUENCE [LARGE SCALE GENOMIC DNA]</scope>
</reference>